<gene>
    <name evidence="7" type="ORF">TRAPUB_13583</name>
</gene>
<dbReference type="OMA" id="DWDEGAC"/>
<evidence type="ECO:0000256" key="4">
    <source>
        <dbReference type="PROSITE-ProRule" id="PRU00175"/>
    </source>
</evidence>
<feature type="compositionally biased region" description="Low complexity" evidence="5">
    <location>
        <begin position="106"/>
        <end position="122"/>
    </location>
</feature>
<dbReference type="STRING" id="154538.A0A1M2VQV3"/>
<feature type="region of interest" description="Disordered" evidence="5">
    <location>
        <begin position="189"/>
        <end position="212"/>
    </location>
</feature>
<accession>A0A1M2VQV3</accession>
<dbReference type="Proteomes" id="UP000184267">
    <property type="component" value="Unassembled WGS sequence"/>
</dbReference>
<feature type="compositionally biased region" description="Low complexity" evidence="5">
    <location>
        <begin position="594"/>
        <end position="607"/>
    </location>
</feature>
<dbReference type="OrthoDB" id="8062037at2759"/>
<dbReference type="GO" id="GO:0008270">
    <property type="term" value="F:zinc ion binding"/>
    <property type="evidence" value="ECO:0007669"/>
    <property type="project" value="UniProtKB-KW"/>
</dbReference>
<feature type="compositionally biased region" description="Polar residues" evidence="5">
    <location>
        <begin position="46"/>
        <end position="60"/>
    </location>
</feature>
<feature type="domain" description="RING-type" evidence="6">
    <location>
        <begin position="379"/>
        <end position="411"/>
    </location>
</feature>
<feature type="region of interest" description="Disordered" evidence="5">
    <location>
        <begin position="106"/>
        <end position="177"/>
    </location>
</feature>
<dbReference type="PROSITE" id="PS50089">
    <property type="entry name" value="ZF_RING_2"/>
    <property type="match status" value="1"/>
</dbReference>
<feature type="compositionally biased region" description="Low complexity" evidence="5">
    <location>
        <begin position="195"/>
        <end position="210"/>
    </location>
</feature>
<feature type="compositionally biased region" description="Low complexity" evidence="5">
    <location>
        <begin position="528"/>
        <end position="552"/>
    </location>
</feature>
<protein>
    <recommendedName>
        <fullName evidence="6">RING-type domain-containing protein</fullName>
    </recommendedName>
</protein>
<keyword evidence="1" id="KW-0479">Metal-binding</keyword>
<feature type="region of interest" description="Disordered" evidence="5">
    <location>
        <begin position="734"/>
        <end position="753"/>
    </location>
</feature>
<evidence type="ECO:0000256" key="2">
    <source>
        <dbReference type="ARBA" id="ARBA00022771"/>
    </source>
</evidence>
<dbReference type="AlphaFoldDB" id="A0A1M2VQV3"/>
<keyword evidence="3" id="KW-0862">Zinc</keyword>
<dbReference type="CDD" id="cd16448">
    <property type="entry name" value="RING-H2"/>
    <property type="match status" value="1"/>
</dbReference>
<feature type="compositionally biased region" description="Low complexity" evidence="5">
    <location>
        <begin position="348"/>
        <end position="373"/>
    </location>
</feature>
<keyword evidence="8" id="KW-1185">Reference proteome</keyword>
<dbReference type="EMBL" id="MNAD01000861">
    <property type="protein sequence ID" value="OJT09946.1"/>
    <property type="molecule type" value="Genomic_DNA"/>
</dbReference>
<feature type="compositionally biased region" description="Basic and acidic residues" evidence="5">
    <location>
        <begin position="153"/>
        <end position="177"/>
    </location>
</feature>
<organism evidence="7 8">
    <name type="scientific">Trametes pubescens</name>
    <name type="common">White-rot fungus</name>
    <dbReference type="NCBI Taxonomy" id="154538"/>
    <lineage>
        <taxon>Eukaryota</taxon>
        <taxon>Fungi</taxon>
        <taxon>Dikarya</taxon>
        <taxon>Basidiomycota</taxon>
        <taxon>Agaricomycotina</taxon>
        <taxon>Agaricomycetes</taxon>
        <taxon>Polyporales</taxon>
        <taxon>Polyporaceae</taxon>
        <taxon>Trametes</taxon>
    </lineage>
</organism>
<feature type="region of interest" description="Disordered" evidence="5">
    <location>
        <begin position="1"/>
        <end position="94"/>
    </location>
</feature>
<dbReference type="PANTHER" id="PTHR15710">
    <property type="entry name" value="E3 UBIQUITIN-PROTEIN LIGASE PRAJA"/>
    <property type="match status" value="1"/>
</dbReference>
<sequence>MADHVTAAAAPSTPYHPPPEAAGFGTGVGDIQDIEMSSPVDDHPAGSSNDARPQLSSSNSRRARVDEEEEEEDARESNRQRMHAPTSHDDATHHFMPIPEEHAVPQAAAAANPAPHAGADAPHNPPSDGSNPPRRMMWRFDFVQAPPPATHHGHADPAHEQPAEGTHHGPEPHHHGGVRDQLQFVINLTGGQPRPADGAPTDPAAGNPTGNAPPPYIFRPYFYPIFVDGGNVPGIPGFAFQPFPFPFSPIGMDMLDERDDPERAQRLVDGVEEVPIGLVKRMERVGGPGSAQGEAPTCAVCWESLLDPEGGGFEGNAELARAEADQAAREDAASQQGERETSINLDNPTSASQGASSSSTPEASASTTPSTAPGEEKYPKIVVLPCSHVFHASCLLPWFSKPGRTTCPSCRFDIDPDSLTYKPRPLRARRAPPAPPAGADAAPQEPPVFAPPPQFVPVQLGPQPAPVPHAEAQGAPNIPNVAPGPDAGVQTQGGGPEGQPGQQHPPLPPFITFDISMIIPIFPGRPADAAAAAAPGGPATNNAAEANPQGAAPQPPPRTDRNGFRLDDPVLTAAVRNTFERIFGRPAPPPGAEPQPAAGGAAPAGNAPAPPPDPPLDWFTFAGPLPGFPPMPPPAYEDPAAAQRPAPKRKWTLPSAPGPTLRQLVERNEREMGLRCSDVSCGLGPSDEDPVTTFDTAALRRVSIRPLKDDGSGKQAVCEHQFHPSCLVSAERVAGWGGEDKKEERENDEGEDVEVSCPVCRAVGVISRLDWDEGACALA</sequence>
<dbReference type="Gene3D" id="3.30.40.10">
    <property type="entry name" value="Zinc/RING finger domain, C3HC4 (zinc finger)"/>
    <property type="match status" value="1"/>
</dbReference>
<dbReference type="GO" id="GO:0005737">
    <property type="term" value="C:cytoplasm"/>
    <property type="evidence" value="ECO:0007669"/>
    <property type="project" value="TreeGrafter"/>
</dbReference>
<feature type="region of interest" description="Disordered" evidence="5">
    <location>
        <begin position="320"/>
        <end position="375"/>
    </location>
</feature>
<dbReference type="InterPro" id="IPR013083">
    <property type="entry name" value="Znf_RING/FYVE/PHD"/>
</dbReference>
<proteinExistence type="predicted"/>
<evidence type="ECO:0000313" key="7">
    <source>
        <dbReference type="EMBL" id="OJT09946.1"/>
    </source>
</evidence>
<evidence type="ECO:0000256" key="5">
    <source>
        <dbReference type="SAM" id="MobiDB-lite"/>
    </source>
</evidence>
<comment type="caution">
    <text evidence="7">The sequence shown here is derived from an EMBL/GenBank/DDBJ whole genome shotgun (WGS) entry which is preliminary data.</text>
</comment>
<feature type="region of interest" description="Disordered" evidence="5">
    <location>
        <begin position="582"/>
        <end position="659"/>
    </location>
</feature>
<evidence type="ECO:0000313" key="8">
    <source>
        <dbReference type="Proteomes" id="UP000184267"/>
    </source>
</evidence>
<evidence type="ECO:0000256" key="3">
    <source>
        <dbReference type="ARBA" id="ARBA00022833"/>
    </source>
</evidence>
<evidence type="ECO:0000256" key="1">
    <source>
        <dbReference type="ARBA" id="ARBA00022723"/>
    </source>
</evidence>
<feature type="region of interest" description="Disordered" evidence="5">
    <location>
        <begin position="528"/>
        <end position="565"/>
    </location>
</feature>
<name>A0A1M2VQV3_TRAPU</name>
<dbReference type="GO" id="GO:0016567">
    <property type="term" value="P:protein ubiquitination"/>
    <property type="evidence" value="ECO:0007669"/>
    <property type="project" value="TreeGrafter"/>
</dbReference>
<feature type="compositionally biased region" description="Pro residues" evidence="5">
    <location>
        <begin position="444"/>
        <end position="455"/>
    </location>
</feature>
<feature type="compositionally biased region" description="Basic and acidic residues" evidence="5">
    <location>
        <begin position="320"/>
        <end position="341"/>
    </location>
</feature>
<keyword evidence="2 4" id="KW-0863">Zinc-finger</keyword>
<feature type="region of interest" description="Disordered" evidence="5">
    <location>
        <begin position="414"/>
        <end position="510"/>
    </location>
</feature>
<reference evidence="7 8" key="1">
    <citation type="submission" date="2016-10" db="EMBL/GenBank/DDBJ databases">
        <title>Genome sequence of the basidiomycete white-rot fungus Trametes pubescens.</title>
        <authorList>
            <person name="Makela M.R."/>
            <person name="Granchi Z."/>
            <person name="Peng M."/>
            <person name="De Vries R.P."/>
            <person name="Grigoriev I."/>
            <person name="Riley R."/>
            <person name="Hilden K."/>
        </authorList>
    </citation>
    <scope>NUCLEOTIDE SEQUENCE [LARGE SCALE GENOMIC DNA]</scope>
    <source>
        <strain evidence="7 8">FBCC735</strain>
    </source>
</reference>
<dbReference type="Pfam" id="PF13639">
    <property type="entry name" value="zf-RING_2"/>
    <property type="match status" value="1"/>
</dbReference>
<dbReference type="GO" id="GO:0061630">
    <property type="term" value="F:ubiquitin protein ligase activity"/>
    <property type="evidence" value="ECO:0007669"/>
    <property type="project" value="TreeGrafter"/>
</dbReference>
<dbReference type="SUPFAM" id="SSF57850">
    <property type="entry name" value="RING/U-box"/>
    <property type="match status" value="1"/>
</dbReference>
<dbReference type="InterPro" id="IPR001841">
    <property type="entry name" value="Znf_RING"/>
</dbReference>
<dbReference type="SMART" id="SM00184">
    <property type="entry name" value="RING"/>
    <property type="match status" value="2"/>
</dbReference>
<evidence type="ECO:0000259" key="6">
    <source>
        <dbReference type="PROSITE" id="PS50089"/>
    </source>
</evidence>
<feature type="compositionally biased region" description="Pro residues" evidence="5">
    <location>
        <begin position="626"/>
        <end position="636"/>
    </location>
</feature>
<dbReference type="PANTHER" id="PTHR15710:SF243">
    <property type="entry name" value="E3 UBIQUITIN-PROTEIN LIGASE PRAJA-2 ISOFORM X1"/>
    <property type="match status" value="1"/>
</dbReference>